<keyword evidence="2" id="KW-1185">Reference proteome</keyword>
<gene>
    <name evidence="1" type="ORF">ISP19_09380</name>
</gene>
<dbReference type="EMBL" id="JADIKE010000034">
    <property type="protein sequence ID" value="MBM7125591.1"/>
    <property type="molecule type" value="Genomic_DNA"/>
</dbReference>
<evidence type="ECO:0000313" key="1">
    <source>
        <dbReference type="EMBL" id="MBM7125591.1"/>
    </source>
</evidence>
<evidence type="ECO:0000313" key="2">
    <source>
        <dbReference type="Proteomes" id="UP001430149"/>
    </source>
</evidence>
<accession>A0ABS2K2Y6</accession>
<organism evidence="1 2">
    <name type="scientific">Dyella flava</name>
    <dbReference type="NCBI Taxonomy" id="1920170"/>
    <lineage>
        <taxon>Bacteria</taxon>
        <taxon>Pseudomonadati</taxon>
        <taxon>Pseudomonadota</taxon>
        <taxon>Gammaproteobacteria</taxon>
        <taxon>Lysobacterales</taxon>
        <taxon>Rhodanobacteraceae</taxon>
        <taxon>Dyella</taxon>
    </lineage>
</organism>
<dbReference type="Gene3D" id="2.40.360.20">
    <property type="match status" value="1"/>
</dbReference>
<protein>
    <submittedName>
        <fullName evidence="1">Uncharacterized protein</fullName>
    </submittedName>
</protein>
<dbReference type="Proteomes" id="UP001430149">
    <property type="component" value="Unassembled WGS sequence"/>
</dbReference>
<sequence>MLCGSAYATSVDAPALKTGDTWVYTYTTENGQHGWAQKDEEISVERVMGDGVLVTLNQKGSNQPPQEELRGLDWNHAVDINGKQQIVSQPLSFPLKEGKKWELSYIQAHPDPKLVSHTFDCKYAVTGWEEVQVPAGKFNALKVECDGQWSNELAPGVNVASVASANQTGAAAAMQSQRILPHTVISGRIYRAYWYVPEIKRYVKAVEESYNTSGFRSYRLTEELDSFKPAS</sequence>
<reference evidence="1" key="1">
    <citation type="submission" date="2020-10" db="EMBL/GenBank/DDBJ databases">
        <title>Phylogeny of dyella-like bacteria.</title>
        <authorList>
            <person name="Fu J."/>
        </authorList>
    </citation>
    <scope>NUCLEOTIDE SEQUENCE</scope>
    <source>
        <strain evidence="1">DHOC52</strain>
    </source>
</reference>
<name>A0ABS2K2Y6_9GAMM</name>
<proteinExistence type="predicted"/>
<comment type="caution">
    <text evidence="1">The sequence shown here is derived from an EMBL/GenBank/DDBJ whole genome shotgun (WGS) entry which is preliminary data.</text>
</comment>